<reference evidence="1 2" key="1">
    <citation type="submission" date="2019-07" db="EMBL/GenBank/DDBJ databases">
        <title>Whole genome shotgun sequence of Thiobacillus plumbophilus NBRC 107929.</title>
        <authorList>
            <person name="Hosoyama A."/>
            <person name="Uohara A."/>
            <person name="Ohji S."/>
            <person name="Ichikawa N."/>
        </authorList>
    </citation>
    <scope>NUCLEOTIDE SEQUENCE [LARGE SCALE GENOMIC DNA]</scope>
    <source>
        <strain evidence="1 2">NBRC 107929</strain>
    </source>
</reference>
<dbReference type="OrthoDB" id="9788127at2"/>
<dbReference type="GO" id="GO:0016884">
    <property type="term" value="F:carbon-nitrogen ligase activity, with glutamine as amido-N-donor"/>
    <property type="evidence" value="ECO:0007669"/>
    <property type="project" value="InterPro"/>
</dbReference>
<comment type="caution">
    <text evidence="1">The sequence shown here is derived from an EMBL/GenBank/DDBJ whole genome shotgun (WGS) entry which is preliminary data.</text>
</comment>
<dbReference type="PANTHER" id="PTHR28055:SF1">
    <property type="entry name" value="ALTERED INHERITANCE OF MITOCHONDRIA PROTEIN 41, MITOCHONDRIAL"/>
    <property type="match status" value="1"/>
</dbReference>
<keyword evidence="2" id="KW-1185">Reference proteome</keyword>
<proteinExistence type="predicted"/>
<dbReference type="InterPro" id="IPR042184">
    <property type="entry name" value="YqeY/Aim41_N"/>
</dbReference>
<name>A0A512L4W8_9PROT</name>
<dbReference type="Proteomes" id="UP000321337">
    <property type="component" value="Unassembled WGS sequence"/>
</dbReference>
<dbReference type="PANTHER" id="PTHR28055">
    <property type="entry name" value="ALTERED INHERITANCE OF MITOCHONDRIA PROTEIN 41, MITOCHONDRIAL"/>
    <property type="match status" value="1"/>
</dbReference>
<sequence length="148" mass="16136">MSLKARITEDMKTAMRAKDAARLGAIRLLLAAIKQREVDERIELDDAQIIAVIDKMLKQRRDSITQFEAAGRQELADIEKFESGVLQAYMPQAASAEEIDSLIIQAITNTGAAGIKDMGKVMALLKTQLAGRADMAQVSIHIKAKLAG</sequence>
<dbReference type="InterPro" id="IPR023168">
    <property type="entry name" value="GatB_Yqey_C_2"/>
</dbReference>
<evidence type="ECO:0000313" key="2">
    <source>
        <dbReference type="Proteomes" id="UP000321337"/>
    </source>
</evidence>
<dbReference type="InterPro" id="IPR003789">
    <property type="entry name" value="Asn/Gln_tRNA_amidoTrase-B-like"/>
</dbReference>
<dbReference type="SUPFAM" id="SSF89095">
    <property type="entry name" value="GatB/YqeY motif"/>
    <property type="match status" value="1"/>
</dbReference>
<dbReference type="Pfam" id="PF09424">
    <property type="entry name" value="YqeY"/>
    <property type="match status" value="1"/>
</dbReference>
<keyword evidence="1" id="KW-0808">Transferase</keyword>
<dbReference type="RefSeq" id="WP_147070754.1">
    <property type="nucleotide sequence ID" value="NZ_AP021884.1"/>
</dbReference>
<evidence type="ECO:0000313" key="1">
    <source>
        <dbReference type="EMBL" id="GEP29518.1"/>
    </source>
</evidence>
<dbReference type="Gene3D" id="1.10.10.410">
    <property type="match status" value="1"/>
</dbReference>
<dbReference type="EMBL" id="BKAD01000006">
    <property type="protein sequence ID" value="GEP29518.1"/>
    <property type="molecule type" value="Genomic_DNA"/>
</dbReference>
<organism evidence="1 2">
    <name type="scientific">Sulfuriferula plumbiphila</name>
    <dbReference type="NCBI Taxonomy" id="171865"/>
    <lineage>
        <taxon>Bacteria</taxon>
        <taxon>Pseudomonadati</taxon>
        <taxon>Pseudomonadota</taxon>
        <taxon>Betaproteobacteria</taxon>
        <taxon>Nitrosomonadales</taxon>
        <taxon>Sulfuricellaceae</taxon>
        <taxon>Sulfuriferula</taxon>
    </lineage>
</organism>
<dbReference type="Gene3D" id="1.10.1510.10">
    <property type="entry name" value="Uncharacterised protein YqeY/AIM41 PF09424, N-terminal domain"/>
    <property type="match status" value="1"/>
</dbReference>
<dbReference type="AlphaFoldDB" id="A0A512L4W8"/>
<protein>
    <submittedName>
        <fullName evidence="1">Aspartyl-tRNA amidotransferase subunit B</fullName>
    </submittedName>
</protein>
<accession>A0A512L4W8</accession>
<dbReference type="InterPro" id="IPR019004">
    <property type="entry name" value="YqeY/Aim41"/>
</dbReference>
<gene>
    <name evidence="1" type="ORF">TPL01_06560</name>
</gene>
<dbReference type="GO" id="GO:0016740">
    <property type="term" value="F:transferase activity"/>
    <property type="evidence" value="ECO:0007669"/>
    <property type="project" value="UniProtKB-KW"/>
</dbReference>